<comment type="subcellular location">
    <subcellularLocation>
        <location evidence="1">Endomembrane system</location>
        <topology evidence="1">Multi-pass membrane protein</topology>
    </subcellularLocation>
</comment>
<dbReference type="GO" id="GO:0006799">
    <property type="term" value="P:polyphosphate biosynthetic process"/>
    <property type="evidence" value="ECO:0007669"/>
    <property type="project" value="UniProtKB-ARBA"/>
</dbReference>
<feature type="transmembrane region" description="Helical" evidence="6">
    <location>
        <begin position="635"/>
        <end position="660"/>
    </location>
</feature>
<dbReference type="Pfam" id="PF09359">
    <property type="entry name" value="VTC"/>
    <property type="match status" value="1"/>
</dbReference>
<dbReference type="GO" id="GO:0007034">
    <property type="term" value="P:vacuolar transport"/>
    <property type="evidence" value="ECO:0007669"/>
    <property type="project" value="TreeGrafter"/>
</dbReference>
<dbReference type="GeneID" id="30033843"/>
<dbReference type="PANTHER" id="PTHR46140">
    <property type="entry name" value="VACUOLAR TRANSPORTER CHAPERONE 1-RELATED"/>
    <property type="match status" value="1"/>
</dbReference>
<dbReference type="GO" id="GO:0033254">
    <property type="term" value="C:vacuolar transporter chaperone complex"/>
    <property type="evidence" value="ECO:0007669"/>
    <property type="project" value="TreeGrafter"/>
</dbReference>
<evidence type="ECO:0000313" key="9">
    <source>
        <dbReference type="Proteomes" id="UP000189580"/>
    </source>
</evidence>
<dbReference type="KEGG" id="slb:AWJ20_1982"/>
<sequence length="661" mass="74120">MAPFWKKLNSPQSFANHDFTSNFLELALLYDVLRNAKFTTVRKRMELPHDSLCKYDSDMVSAVTQSSIFLVHSDNVMEVKVALLKELMLVSSDHGTHNSLAGSASTSANTTELDTTEVVYLDTPKLEYAQTGKEPAQIRKVNDSSSVLCSPTGGLRHFASSNLTPEELDLILNEKAAEIDFNQLDGARKLAIGWVQRKQAKPLSKVTYSRNRFSYVNDDDAASVIGVNVNNSTETNIWATMDSNIKLEKTTKTELSSAKTFPHSILEIRWKGTSKPQWLSDIEKSHLVYPMREGFSLYAYSVVSFYSDQLQSVPSWLEIIEDNVEIRKVPSVAPVRRSMNSSANLAGANRTDKSVSISTPSILLNDSNAQIHDYDSAKEQEGLSRKSSMTVVEDRENRPQMLSRVSSFYNPASRQRHKLQSQPSESKLAVRYWNEFDDPEDGEDLGVFVINDEDPSGSYQDKLFSEANIDALVRISDKFLQSIGWFTSKITGSRDGYEALREGNYRRGSSSESDPDEEDEEEDDFDEEASVGRYSPRIKPRTSSDDSDDFAYRSFGDRNNSVAAQRRNSVLTFLYSMCLSLAAFIIMTLFSVTLLQDISEISLGTYVFMISGFIFALAISMLGLSLYLLCEAPPWWQQTIVFSSFFSIVCFGVGGIAWILT</sequence>
<feature type="compositionally biased region" description="Acidic residues" evidence="5">
    <location>
        <begin position="513"/>
        <end position="529"/>
    </location>
</feature>
<evidence type="ECO:0000256" key="4">
    <source>
        <dbReference type="ARBA" id="ARBA00023136"/>
    </source>
</evidence>
<dbReference type="InterPro" id="IPR051572">
    <property type="entry name" value="VTC_Complex_Subunit"/>
</dbReference>
<protein>
    <recommendedName>
        <fullName evidence="7">VTC domain-containing protein</fullName>
    </recommendedName>
</protein>
<dbReference type="GO" id="GO:0016237">
    <property type="term" value="P:microautophagy"/>
    <property type="evidence" value="ECO:0007669"/>
    <property type="project" value="TreeGrafter"/>
</dbReference>
<feature type="transmembrane region" description="Helical" evidence="6">
    <location>
        <begin position="607"/>
        <end position="629"/>
    </location>
</feature>
<proteinExistence type="predicted"/>
<evidence type="ECO:0000256" key="1">
    <source>
        <dbReference type="ARBA" id="ARBA00004127"/>
    </source>
</evidence>
<dbReference type="RefSeq" id="XP_018736871.1">
    <property type="nucleotide sequence ID" value="XM_018878903.1"/>
</dbReference>
<dbReference type="AlphaFoldDB" id="A0A167ERR7"/>
<dbReference type="Gene3D" id="3.20.100.30">
    <property type="entry name" value="VTC, catalytic tunnel domain"/>
    <property type="match status" value="1"/>
</dbReference>
<keyword evidence="9" id="KW-1185">Reference proteome</keyword>
<reference evidence="8 9" key="1">
    <citation type="submission" date="2016-02" db="EMBL/GenBank/DDBJ databases">
        <title>Complete genome sequence and transcriptome regulation of the pentose utilising yeast Sugiyamaella lignohabitans.</title>
        <authorList>
            <person name="Bellasio M."/>
            <person name="Peymann A."/>
            <person name="Valli M."/>
            <person name="Sipitzky M."/>
            <person name="Graf A."/>
            <person name="Sauer M."/>
            <person name="Marx H."/>
            <person name="Mattanovich D."/>
        </authorList>
    </citation>
    <scope>NUCLEOTIDE SEQUENCE [LARGE SCALE GENOMIC DNA]</scope>
    <source>
        <strain evidence="8 9">CBS 10342</strain>
    </source>
</reference>
<feature type="region of interest" description="Disordered" evidence="5">
    <location>
        <begin position="501"/>
        <end position="547"/>
    </location>
</feature>
<keyword evidence="3 6" id="KW-1133">Transmembrane helix</keyword>
<feature type="transmembrane region" description="Helical" evidence="6">
    <location>
        <begin position="573"/>
        <end position="595"/>
    </location>
</feature>
<name>A0A167ERR7_9ASCO</name>
<keyword evidence="2 6" id="KW-0812">Transmembrane</keyword>
<dbReference type="GO" id="GO:0042144">
    <property type="term" value="P:vacuole fusion, non-autophagic"/>
    <property type="evidence" value="ECO:0007669"/>
    <property type="project" value="TreeGrafter"/>
</dbReference>
<evidence type="ECO:0000313" key="8">
    <source>
        <dbReference type="EMBL" id="ANB14394.1"/>
    </source>
</evidence>
<organism evidence="8 9">
    <name type="scientific">Sugiyamaella lignohabitans</name>
    <dbReference type="NCBI Taxonomy" id="796027"/>
    <lineage>
        <taxon>Eukaryota</taxon>
        <taxon>Fungi</taxon>
        <taxon>Dikarya</taxon>
        <taxon>Ascomycota</taxon>
        <taxon>Saccharomycotina</taxon>
        <taxon>Dipodascomycetes</taxon>
        <taxon>Dipodascales</taxon>
        <taxon>Trichomonascaceae</taxon>
        <taxon>Sugiyamaella</taxon>
    </lineage>
</organism>
<accession>A0A167ERR7</accession>
<feature type="domain" description="VTC" evidence="7">
    <location>
        <begin position="69"/>
        <end position="305"/>
    </location>
</feature>
<keyword evidence="4 6" id="KW-0472">Membrane</keyword>
<evidence type="ECO:0000259" key="7">
    <source>
        <dbReference type="Pfam" id="PF09359"/>
    </source>
</evidence>
<dbReference type="InterPro" id="IPR018966">
    <property type="entry name" value="VTC_domain"/>
</dbReference>
<evidence type="ECO:0000256" key="5">
    <source>
        <dbReference type="SAM" id="MobiDB-lite"/>
    </source>
</evidence>
<dbReference type="GO" id="GO:0000329">
    <property type="term" value="C:fungal-type vacuole membrane"/>
    <property type="evidence" value="ECO:0007669"/>
    <property type="project" value="TreeGrafter"/>
</dbReference>
<gene>
    <name evidence="8" type="ORF">AWJ20_1982</name>
</gene>
<dbReference type="InterPro" id="IPR042267">
    <property type="entry name" value="VTC_sf"/>
</dbReference>
<dbReference type="PANTHER" id="PTHR46140:SF1">
    <property type="entry name" value="VACUOLAR TRANSPORTER CHAPERONE COMPLEX SUBUNIT 4-RELATED"/>
    <property type="match status" value="1"/>
</dbReference>
<evidence type="ECO:0000256" key="3">
    <source>
        <dbReference type="ARBA" id="ARBA00022989"/>
    </source>
</evidence>
<dbReference type="EMBL" id="CP014503">
    <property type="protein sequence ID" value="ANB14394.1"/>
    <property type="molecule type" value="Genomic_DNA"/>
</dbReference>
<dbReference type="GO" id="GO:0012505">
    <property type="term" value="C:endomembrane system"/>
    <property type="evidence" value="ECO:0007669"/>
    <property type="project" value="UniProtKB-SubCell"/>
</dbReference>
<evidence type="ECO:0000256" key="2">
    <source>
        <dbReference type="ARBA" id="ARBA00022692"/>
    </source>
</evidence>
<dbReference type="OrthoDB" id="5588846at2759"/>
<evidence type="ECO:0000256" key="6">
    <source>
        <dbReference type="SAM" id="Phobius"/>
    </source>
</evidence>
<dbReference type="Proteomes" id="UP000189580">
    <property type="component" value="Chromosome b"/>
</dbReference>